<keyword evidence="2" id="KW-1185">Reference proteome</keyword>
<dbReference type="PANTHER" id="PTHR44013">
    <property type="entry name" value="ZINC-TYPE ALCOHOL DEHYDROGENASE-LIKE PROTEIN C16A3.02C"/>
    <property type="match status" value="1"/>
</dbReference>
<name>A0A192H107_9LACO</name>
<dbReference type="SMART" id="SM00829">
    <property type="entry name" value="PKS_ER"/>
    <property type="match status" value="1"/>
</dbReference>
<evidence type="ECO:0000313" key="2">
    <source>
        <dbReference type="Proteomes" id="UP000078582"/>
    </source>
</evidence>
<dbReference type="InterPro" id="IPR036291">
    <property type="entry name" value="NAD(P)-bd_dom_sf"/>
</dbReference>
<dbReference type="RefSeq" id="WP_068226105.1">
    <property type="nucleotide sequence ID" value="NZ_CP014623.1"/>
</dbReference>
<dbReference type="OrthoDB" id="9792162at2"/>
<accession>A0A192H107</accession>
<evidence type="ECO:0000313" key="1">
    <source>
        <dbReference type="EMBL" id="ANK61631.1"/>
    </source>
</evidence>
<sequence length="313" mass="33680">MEAIVINHYGDAKQLTAAEISVPEITADQVLVKLHATSVNPIDWKMRTGLLKDAFPFHFPITLGWDAAGTIEAIGENVHDFSIGDAVFARPDLSREGTYAEYTAINQDKLAKKPANISFSQAAAVPLAGLTAWQTIHNVLKLQSGTNILITGGSGGVGCFAIQLANLVGAHVTTTASPNHSDFVKSLGAETVIDYHETRPSETLKDFDAVLDLVGGEALTDSYKVLKTGGHVASIVENIDNELMTKLKLVGHHFWLDPKGTDLQQLAELLAANKLQVPIARTLPFSEIGLNVAHRLSETGHVQGKIVIQMHND</sequence>
<proteinExistence type="predicted"/>
<dbReference type="InterPro" id="IPR052733">
    <property type="entry name" value="Chloroplast_QOR"/>
</dbReference>
<dbReference type="SUPFAM" id="SSF50129">
    <property type="entry name" value="GroES-like"/>
    <property type="match status" value="1"/>
</dbReference>
<protein>
    <submittedName>
        <fullName evidence="1">NADPH:quinone reductase</fullName>
    </submittedName>
</protein>
<dbReference type="SUPFAM" id="SSF51735">
    <property type="entry name" value="NAD(P)-binding Rossmann-fold domains"/>
    <property type="match status" value="1"/>
</dbReference>
<dbReference type="Proteomes" id="UP000078582">
    <property type="component" value="Chromosome"/>
</dbReference>
<dbReference type="AlphaFoldDB" id="A0A192H107"/>
<dbReference type="GO" id="GO:0016491">
    <property type="term" value="F:oxidoreductase activity"/>
    <property type="evidence" value="ECO:0007669"/>
    <property type="project" value="InterPro"/>
</dbReference>
<dbReference type="InterPro" id="IPR020843">
    <property type="entry name" value="ER"/>
</dbReference>
<dbReference type="InterPro" id="IPR011032">
    <property type="entry name" value="GroES-like_sf"/>
</dbReference>
<dbReference type="CDD" id="cd05289">
    <property type="entry name" value="MDR_like_2"/>
    <property type="match status" value="1"/>
</dbReference>
<dbReference type="EMBL" id="CP014873">
    <property type="protein sequence ID" value="ANK61631.1"/>
    <property type="molecule type" value="Genomic_DNA"/>
</dbReference>
<dbReference type="Gene3D" id="3.40.50.720">
    <property type="entry name" value="NAD(P)-binding Rossmann-like Domain"/>
    <property type="match status" value="1"/>
</dbReference>
<dbReference type="Gene3D" id="3.90.180.10">
    <property type="entry name" value="Medium-chain alcohol dehydrogenases, catalytic domain"/>
    <property type="match status" value="1"/>
</dbReference>
<dbReference type="Pfam" id="PF13602">
    <property type="entry name" value="ADH_zinc_N_2"/>
    <property type="match status" value="1"/>
</dbReference>
<dbReference type="Pfam" id="PF08240">
    <property type="entry name" value="ADH_N"/>
    <property type="match status" value="1"/>
</dbReference>
<dbReference type="InterPro" id="IPR013154">
    <property type="entry name" value="ADH-like_N"/>
</dbReference>
<organism evidence="1 2">
    <name type="scientific">Loigolactobacillus backii</name>
    <dbReference type="NCBI Taxonomy" id="375175"/>
    <lineage>
        <taxon>Bacteria</taxon>
        <taxon>Bacillati</taxon>
        <taxon>Bacillota</taxon>
        <taxon>Bacilli</taxon>
        <taxon>Lactobacillales</taxon>
        <taxon>Lactobacillaceae</taxon>
        <taxon>Loigolactobacillus</taxon>
    </lineage>
</organism>
<dbReference type="PANTHER" id="PTHR44013:SF1">
    <property type="entry name" value="ZINC-TYPE ALCOHOL DEHYDROGENASE-LIKE PROTEIN C16A3.02C"/>
    <property type="match status" value="1"/>
</dbReference>
<gene>
    <name evidence="1" type="ORF">AYR53_01950</name>
</gene>
<dbReference type="GeneID" id="42980999"/>
<reference evidence="1 2" key="1">
    <citation type="submission" date="2016-03" db="EMBL/GenBank/DDBJ databases">
        <title>Pediococcus and Lactobacillus from brewery environment - whole genome sequencing and assembly.</title>
        <authorList>
            <person name="Behr J."/>
            <person name="Geissler A.J."/>
            <person name="Vogel R.F."/>
        </authorList>
    </citation>
    <scope>NUCLEOTIDE SEQUENCE [LARGE SCALE GENOMIC DNA]</scope>
    <source>
        <strain evidence="1 2">TMW 1.1989</strain>
    </source>
</reference>
<dbReference type="STRING" id="375175.AYR53_01950"/>
<dbReference type="KEGG" id="lbt:AYR52_11365"/>